<dbReference type="Proteomes" id="UP000546031">
    <property type="component" value="Unassembled WGS sequence"/>
</dbReference>
<proteinExistence type="predicted"/>
<evidence type="ECO:0000313" key="2">
    <source>
        <dbReference type="Proteomes" id="UP000546031"/>
    </source>
</evidence>
<name>A0A850H7M3_9SPHN</name>
<dbReference type="EMBL" id="JABWTA010000001">
    <property type="protein sequence ID" value="NVE95167.1"/>
    <property type="molecule type" value="Genomic_DNA"/>
</dbReference>
<reference evidence="1 2" key="1">
    <citation type="submission" date="2020-06" db="EMBL/GenBank/DDBJ databases">
        <title>Altererythrobacter lutimaris sp. nov., a marine bacterium isolated from a tidal flat.</title>
        <authorList>
            <person name="Kim D."/>
            <person name="Yoo Y."/>
            <person name="Kim J.-J."/>
        </authorList>
    </citation>
    <scope>NUCLEOTIDE SEQUENCE [LARGE SCALE GENOMIC DNA]</scope>
    <source>
        <strain evidence="1 2">JGD-16</strain>
    </source>
</reference>
<dbReference type="AlphaFoldDB" id="A0A850H7M3"/>
<dbReference type="InterPro" id="IPR027417">
    <property type="entry name" value="P-loop_NTPase"/>
</dbReference>
<protein>
    <recommendedName>
        <fullName evidence="3">Sulfotransferase family protein</fullName>
    </recommendedName>
</protein>
<sequence length="269" mass="30830">MTIRRSRPARSNGSEKITGLQEKIGSVLSHLGIRRANCDHFRAAFDRTKGEAIFFLHIGKNAGTQVRQLCEQVQAKGHAEFVRVRHGDKFSVLPDGARYFFSVRSPSARFKSGFYSRKRKGAPRLYNEWSAHEAEAFAHFEHASDLAESLFEETTRGRLAWAAAQSITHTAMQQSDWFSQYGFALELHPPIWIIRQEHFNADFDKLLERAGIALRLADLSIAQDQKLAHSTDYTATPELSAKAQNNLERWYARDFAFYNLCCDWIEHQH</sequence>
<evidence type="ECO:0000313" key="1">
    <source>
        <dbReference type="EMBL" id="NVE95167.1"/>
    </source>
</evidence>
<comment type="caution">
    <text evidence="1">The sequence shown here is derived from an EMBL/GenBank/DDBJ whole genome shotgun (WGS) entry which is preliminary data.</text>
</comment>
<evidence type="ECO:0008006" key="3">
    <source>
        <dbReference type="Google" id="ProtNLM"/>
    </source>
</evidence>
<gene>
    <name evidence="1" type="ORF">HUO12_09680</name>
</gene>
<organism evidence="1 2">
    <name type="scientific">Altererythrobacter lutimaris</name>
    <dbReference type="NCBI Taxonomy" id="2743979"/>
    <lineage>
        <taxon>Bacteria</taxon>
        <taxon>Pseudomonadati</taxon>
        <taxon>Pseudomonadota</taxon>
        <taxon>Alphaproteobacteria</taxon>
        <taxon>Sphingomonadales</taxon>
        <taxon>Erythrobacteraceae</taxon>
        <taxon>Altererythrobacter</taxon>
    </lineage>
</organism>
<accession>A0A850H7M3</accession>
<keyword evidence="2" id="KW-1185">Reference proteome</keyword>
<dbReference type="Gene3D" id="3.40.50.300">
    <property type="entry name" value="P-loop containing nucleotide triphosphate hydrolases"/>
    <property type="match status" value="1"/>
</dbReference>